<name>A0A0D0HNR2_9BACL</name>
<organism evidence="1 2">
    <name type="scientific">Anoxybacillus ayderensis</name>
    <dbReference type="NCBI Taxonomy" id="265546"/>
    <lineage>
        <taxon>Bacteria</taxon>
        <taxon>Bacillati</taxon>
        <taxon>Bacillota</taxon>
        <taxon>Bacilli</taxon>
        <taxon>Bacillales</taxon>
        <taxon>Anoxybacillaceae</taxon>
        <taxon>Anoxybacillus</taxon>
    </lineage>
</organism>
<dbReference type="EMBL" id="JXTG01000010">
    <property type="protein sequence ID" value="KIP20867.1"/>
    <property type="molecule type" value="Genomic_DNA"/>
</dbReference>
<dbReference type="AlphaFoldDB" id="A0A0D0HNR2"/>
<reference evidence="1 2" key="1">
    <citation type="submission" date="2015-01" db="EMBL/GenBank/DDBJ databases">
        <title>Genome sequence of Anoxybacillus ayderensis strain AB04.</title>
        <authorList>
            <person name="Belduz A.O."/>
            <person name="Canakci S."/>
            <person name="Chan K.-G."/>
            <person name="Kahar U.M."/>
            <person name="Yaakob A.S."/>
            <person name="Chan C.S."/>
            <person name="Goh K.M."/>
        </authorList>
    </citation>
    <scope>NUCLEOTIDE SEQUENCE [LARGE SCALE GENOMIC DNA]</scope>
    <source>
        <strain evidence="1 2">AB04</strain>
    </source>
</reference>
<keyword evidence="2" id="KW-1185">Reference proteome</keyword>
<gene>
    <name evidence="1" type="ORF">JV16_01967</name>
</gene>
<sequence length="67" mass="7413">MSPGLLKMWISLTGIGLMFVAVFSIYFSRYKVKNKVVKIVLATIAYISMIIAGLIIVFVVFSGPVQE</sequence>
<comment type="caution">
    <text evidence="1">The sequence shown here is derived from an EMBL/GenBank/DDBJ whole genome shotgun (WGS) entry which is preliminary data.</text>
</comment>
<accession>A0A0D0HNR2</accession>
<accession>A0A7W0C4S3</accession>
<dbReference type="PATRIC" id="fig|265546.4.peg.1968"/>
<evidence type="ECO:0000313" key="1">
    <source>
        <dbReference type="EMBL" id="KIP20867.1"/>
    </source>
</evidence>
<proteinExistence type="predicted"/>
<dbReference type="Pfam" id="PF10966">
    <property type="entry name" value="DUF2768"/>
    <property type="match status" value="1"/>
</dbReference>
<dbReference type="Proteomes" id="UP000032047">
    <property type="component" value="Unassembled WGS sequence"/>
</dbReference>
<dbReference type="InterPro" id="IPR020076">
    <property type="entry name" value="DUF2768"/>
</dbReference>
<dbReference type="RefSeq" id="WP_042535560.1">
    <property type="nucleotide sequence ID" value="NZ_JACDUV010000007.1"/>
</dbReference>
<evidence type="ECO:0000313" key="2">
    <source>
        <dbReference type="Proteomes" id="UP000032047"/>
    </source>
</evidence>
<protein>
    <submittedName>
        <fullName evidence="1">Uncharacterized protein</fullName>
    </submittedName>
</protein>